<dbReference type="Proteomes" id="UP000597444">
    <property type="component" value="Unassembled WGS sequence"/>
</dbReference>
<dbReference type="EMBL" id="BNJK01000001">
    <property type="protein sequence ID" value="GHO95820.1"/>
    <property type="molecule type" value="Genomic_DNA"/>
</dbReference>
<keyword evidence="2" id="KW-1185">Reference proteome</keyword>
<proteinExistence type="predicted"/>
<sequence>MLGKDKIMRKLEIFPDVSQLHILWNPLSVLRWNTHKSYLRDLEGQVIPIIPSLWLMQGSSVNLAQHMQEHGWSRVVIKPMVSAEAYGTVVVTEEMAAEEGQLYLDHMVSLHDMIVQPFLSTVVSDGESSFIFIDGEVTHAVVRPPIRAVSRSLASDHDSNVQTQPDLPEERLIVPQKEELQLVHKIIDAIPSPVLYGRVDLVPDEDEQLRVMEVELVEPGLWLAWMPSAAERFADAITREVQQARRMRAYK</sequence>
<reference evidence="1" key="1">
    <citation type="submission" date="2020-10" db="EMBL/GenBank/DDBJ databases">
        <title>Taxonomic study of unclassified bacteria belonging to the class Ktedonobacteria.</title>
        <authorList>
            <person name="Yabe S."/>
            <person name="Wang C.M."/>
            <person name="Zheng Y."/>
            <person name="Sakai Y."/>
            <person name="Cavaletti L."/>
            <person name="Monciardini P."/>
            <person name="Donadio S."/>
        </authorList>
    </citation>
    <scope>NUCLEOTIDE SEQUENCE</scope>
    <source>
        <strain evidence="1">ID150040</strain>
    </source>
</reference>
<protein>
    <recommendedName>
        <fullName evidence="3">ATP-grasp domain-containing protein</fullName>
    </recommendedName>
</protein>
<evidence type="ECO:0008006" key="3">
    <source>
        <dbReference type="Google" id="ProtNLM"/>
    </source>
</evidence>
<dbReference type="AlphaFoldDB" id="A0A8J3IS05"/>
<evidence type="ECO:0000313" key="1">
    <source>
        <dbReference type="EMBL" id="GHO95820.1"/>
    </source>
</evidence>
<organism evidence="1 2">
    <name type="scientific">Reticulibacter mediterranei</name>
    <dbReference type="NCBI Taxonomy" id="2778369"/>
    <lineage>
        <taxon>Bacteria</taxon>
        <taxon>Bacillati</taxon>
        <taxon>Chloroflexota</taxon>
        <taxon>Ktedonobacteria</taxon>
        <taxon>Ktedonobacterales</taxon>
        <taxon>Reticulibacteraceae</taxon>
        <taxon>Reticulibacter</taxon>
    </lineage>
</organism>
<dbReference type="SUPFAM" id="SSF56059">
    <property type="entry name" value="Glutathione synthetase ATP-binding domain-like"/>
    <property type="match status" value="1"/>
</dbReference>
<gene>
    <name evidence="1" type="ORF">KSF_058680</name>
</gene>
<dbReference type="PANTHER" id="PTHR39217">
    <property type="match status" value="1"/>
</dbReference>
<comment type="caution">
    <text evidence="1">The sequence shown here is derived from an EMBL/GenBank/DDBJ whole genome shotgun (WGS) entry which is preliminary data.</text>
</comment>
<name>A0A8J3IS05_9CHLR</name>
<evidence type="ECO:0000313" key="2">
    <source>
        <dbReference type="Proteomes" id="UP000597444"/>
    </source>
</evidence>
<accession>A0A8J3IS05</accession>
<dbReference type="InterPro" id="IPR053191">
    <property type="entry name" value="DcsG_Biosynth_Enzyme"/>
</dbReference>
<dbReference type="PANTHER" id="PTHR39217:SF1">
    <property type="entry name" value="GLUTATHIONE SYNTHETASE"/>
    <property type="match status" value="1"/>
</dbReference>